<proteinExistence type="inferred from homology"/>
<protein>
    <submittedName>
        <fullName evidence="4">Uncharacterized protein</fullName>
    </submittedName>
</protein>
<dbReference type="Gene3D" id="1.25.40.10">
    <property type="entry name" value="Tetratricopeptide repeat domain"/>
    <property type="match status" value="1"/>
</dbReference>
<dbReference type="InterPro" id="IPR011990">
    <property type="entry name" value="TPR-like_helical_dom_sf"/>
</dbReference>
<dbReference type="SUPFAM" id="SSF48452">
    <property type="entry name" value="TPR-like"/>
    <property type="match status" value="1"/>
</dbReference>
<dbReference type="GO" id="GO:0019905">
    <property type="term" value="F:syntaxin binding"/>
    <property type="evidence" value="ECO:0007669"/>
    <property type="project" value="TreeGrafter"/>
</dbReference>
<dbReference type="GO" id="GO:0035494">
    <property type="term" value="P:SNARE complex disassembly"/>
    <property type="evidence" value="ECO:0007669"/>
    <property type="project" value="TreeGrafter"/>
</dbReference>
<evidence type="ECO:0000256" key="3">
    <source>
        <dbReference type="ARBA" id="ARBA00022927"/>
    </source>
</evidence>
<dbReference type="PANTHER" id="PTHR13768:SF8">
    <property type="entry name" value="ALPHA-SOLUBLE NSF ATTACHMENT PROTEIN"/>
    <property type="match status" value="1"/>
</dbReference>
<comment type="similarity">
    <text evidence="1">Belongs to the SNAP family.</text>
</comment>
<dbReference type="AlphaFoldDB" id="A0A7S3P213"/>
<reference evidence="4" key="1">
    <citation type="submission" date="2021-01" db="EMBL/GenBank/DDBJ databases">
        <authorList>
            <person name="Corre E."/>
            <person name="Pelletier E."/>
            <person name="Niang G."/>
            <person name="Scheremetjew M."/>
            <person name="Finn R."/>
            <person name="Kale V."/>
            <person name="Holt S."/>
            <person name="Cochrane G."/>
            <person name="Meng A."/>
            <person name="Brown T."/>
            <person name="Cohen L."/>
        </authorList>
    </citation>
    <scope>NUCLEOTIDE SEQUENCE</scope>
    <source>
        <strain evidence="4">CT5</strain>
    </source>
</reference>
<dbReference type="GO" id="GO:0031201">
    <property type="term" value="C:SNARE complex"/>
    <property type="evidence" value="ECO:0007669"/>
    <property type="project" value="TreeGrafter"/>
</dbReference>
<dbReference type="GO" id="GO:0006886">
    <property type="term" value="P:intracellular protein transport"/>
    <property type="evidence" value="ECO:0007669"/>
    <property type="project" value="InterPro"/>
</dbReference>
<dbReference type="GO" id="GO:0005774">
    <property type="term" value="C:vacuolar membrane"/>
    <property type="evidence" value="ECO:0007669"/>
    <property type="project" value="TreeGrafter"/>
</dbReference>
<evidence type="ECO:0000313" key="4">
    <source>
        <dbReference type="EMBL" id="CAE0392330.1"/>
    </source>
</evidence>
<accession>A0A7S3P213</accession>
<gene>
    <name evidence="4" type="ORF">ECRA1380_LOCUS17307</name>
</gene>
<dbReference type="Pfam" id="PF14938">
    <property type="entry name" value="SNAP"/>
    <property type="match status" value="1"/>
</dbReference>
<dbReference type="EMBL" id="HBIK01037000">
    <property type="protein sequence ID" value="CAE0392330.1"/>
    <property type="molecule type" value="Transcribed_RNA"/>
</dbReference>
<keyword evidence="2" id="KW-0813">Transport</keyword>
<organism evidence="4">
    <name type="scientific">Euplotes crassus</name>
    <dbReference type="NCBI Taxonomy" id="5936"/>
    <lineage>
        <taxon>Eukaryota</taxon>
        <taxon>Sar</taxon>
        <taxon>Alveolata</taxon>
        <taxon>Ciliophora</taxon>
        <taxon>Intramacronucleata</taxon>
        <taxon>Spirotrichea</taxon>
        <taxon>Hypotrichia</taxon>
        <taxon>Euplotida</taxon>
        <taxon>Euplotidae</taxon>
        <taxon>Moneuplotes</taxon>
    </lineage>
</organism>
<dbReference type="PANTHER" id="PTHR13768">
    <property type="entry name" value="SOLUBLE NSF ATTACHMENT PROTEIN SNAP"/>
    <property type="match status" value="1"/>
</dbReference>
<evidence type="ECO:0000256" key="2">
    <source>
        <dbReference type="ARBA" id="ARBA00022448"/>
    </source>
</evidence>
<dbReference type="InterPro" id="IPR000744">
    <property type="entry name" value="NSF_attach"/>
</dbReference>
<name>A0A7S3P213_EUPCR</name>
<sequence length="115" mass="12913">MLKSSSKGLVLKVCLCYLANDDLVGAKNRHHTFSQEDATFSNSREGELLSSLFTAKELKDVDLFQKTLHDYNKITPLKKEETQLLVQIKDSFPSLGEGLNLTGGDDFEEKEPDFT</sequence>
<dbReference type="GO" id="GO:0005483">
    <property type="term" value="F:soluble NSF attachment protein activity"/>
    <property type="evidence" value="ECO:0007669"/>
    <property type="project" value="TreeGrafter"/>
</dbReference>
<keyword evidence="3" id="KW-0653">Protein transport</keyword>
<evidence type="ECO:0000256" key="1">
    <source>
        <dbReference type="ARBA" id="ARBA00010050"/>
    </source>
</evidence>